<proteinExistence type="predicted"/>
<feature type="region of interest" description="Disordered" evidence="1">
    <location>
        <begin position="138"/>
        <end position="157"/>
    </location>
</feature>
<evidence type="ECO:0000256" key="1">
    <source>
        <dbReference type="SAM" id="MobiDB-lite"/>
    </source>
</evidence>
<dbReference type="GO" id="GO:0005737">
    <property type="term" value="C:cytoplasm"/>
    <property type="evidence" value="ECO:0007669"/>
    <property type="project" value="TreeGrafter"/>
</dbReference>
<keyword evidence="4" id="KW-1185">Reference proteome</keyword>
<reference evidence="3" key="2">
    <citation type="submission" date="2020-05" db="UniProtKB">
        <authorList>
            <consortium name="EnsemblMetazoa"/>
        </authorList>
    </citation>
    <scope>IDENTIFICATION</scope>
    <source>
        <strain evidence="3">IAEA</strain>
    </source>
</reference>
<evidence type="ECO:0000313" key="4">
    <source>
        <dbReference type="Proteomes" id="UP000092445"/>
    </source>
</evidence>
<dbReference type="Gene3D" id="1.10.510.10">
    <property type="entry name" value="Transferase(Phosphotransferase) domain 1"/>
    <property type="match status" value="1"/>
</dbReference>
<dbReference type="CDD" id="cd00180">
    <property type="entry name" value="PKc"/>
    <property type="match status" value="1"/>
</dbReference>
<evidence type="ECO:0000313" key="3">
    <source>
        <dbReference type="EnsemblMetazoa" id="GPAI042498-PA"/>
    </source>
</evidence>
<dbReference type="Proteomes" id="UP000092445">
    <property type="component" value="Unassembled WGS sequence"/>
</dbReference>
<dbReference type="GO" id="GO:0004672">
    <property type="term" value="F:protein kinase activity"/>
    <property type="evidence" value="ECO:0007669"/>
    <property type="project" value="InterPro"/>
</dbReference>
<dbReference type="PANTHER" id="PTHR23257:SF974">
    <property type="entry name" value="RECEPTOR-INTERACTING SERINE_THREONINE-PROTEIN KINASE 3"/>
    <property type="match status" value="1"/>
</dbReference>
<dbReference type="GO" id="GO:0005524">
    <property type="term" value="F:ATP binding"/>
    <property type="evidence" value="ECO:0007669"/>
    <property type="project" value="InterPro"/>
</dbReference>
<dbReference type="InterPro" id="IPR050167">
    <property type="entry name" value="Ser_Thr_protein_kinase"/>
</dbReference>
<name>A0A1B0ADT2_GLOPL</name>
<dbReference type="STRING" id="7398.A0A1B0ADT2"/>
<reference evidence="4" key="1">
    <citation type="submission" date="2014-03" db="EMBL/GenBank/DDBJ databases">
        <authorList>
            <person name="Aksoy S."/>
            <person name="Warren W."/>
            <person name="Wilson R.K."/>
        </authorList>
    </citation>
    <scope>NUCLEOTIDE SEQUENCE [LARGE SCALE GENOMIC DNA]</scope>
    <source>
        <strain evidence="4">IAEA</strain>
    </source>
</reference>
<dbReference type="AlphaFoldDB" id="A0A1B0ADT2"/>
<protein>
    <recommendedName>
        <fullName evidence="2">Protein kinase domain-containing protein</fullName>
    </recommendedName>
</protein>
<organism evidence="3 4">
    <name type="scientific">Glossina pallidipes</name>
    <name type="common">Tsetse fly</name>
    <dbReference type="NCBI Taxonomy" id="7398"/>
    <lineage>
        <taxon>Eukaryota</taxon>
        <taxon>Metazoa</taxon>
        <taxon>Ecdysozoa</taxon>
        <taxon>Arthropoda</taxon>
        <taxon>Hexapoda</taxon>
        <taxon>Insecta</taxon>
        <taxon>Pterygota</taxon>
        <taxon>Neoptera</taxon>
        <taxon>Endopterygota</taxon>
        <taxon>Diptera</taxon>
        <taxon>Brachycera</taxon>
        <taxon>Muscomorpha</taxon>
        <taxon>Hippoboscoidea</taxon>
        <taxon>Glossinidae</taxon>
        <taxon>Glossina</taxon>
    </lineage>
</organism>
<dbReference type="VEuPathDB" id="VectorBase:GPAI042498"/>
<dbReference type="SUPFAM" id="SSF56112">
    <property type="entry name" value="Protein kinase-like (PK-like)"/>
    <property type="match status" value="1"/>
</dbReference>
<dbReference type="Pfam" id="PF00069">
    <property type="entry name" value="Pkinase"/>
    <property type="match status" value="1"/>
</dbReference>
<feature type="domain" description="Protein kinase" evidence="2">
    <location>
        <begin position="179"/>
        <end position="455"/>
    </location>
</feature>
<evidence type="ECO:0000259" key="2">
    <source>
        <dbReference type="PROSITE" id="PS50011"/>
    </source>
</evidence>
<dbReference type="EnsemblMetazoa" id="GPAI042498-RA">
    <property type="protein sequence ID" value="GPAI042498-PA"/>
    <property type="gene ID" value="GPAI042498"/>
</dbReference>
<dbReference type="PROSITE" id="PS50011">
    <property type="entry name" value="PROTEIN_KINASE_DOM"/>
    <property type="match status" value="1"/>
</dbReference>
<dbReference type="InterPro" id="IPR011009">
    <property type="entry name" value="Kinase-like_dom_sf"/>
</dbReference>
<dbReference type="GO" id="GO:0007165">
    <property type="term" value="P:signal transduction"/>
    <property type="evidence" value="ECO:0007669"/>
    <property type="project" value="TreeGrafter"/>
</dbReference>
<dbReference type="PANTHER" id="PTHR23257">
    <property type="entry name" value="SERINE-THREONINE PROTEIN KINASE"/>
    <property type="match status" value="1"/>
</dbReference>
<dbReference type="InterPro" id="IPR000719">
    <property type="entry name" value="Prot_kinase_dom"/>
</dbReference>
<sequence length="531" mass="60598">MLIRDIAYTLNGLIHMHSDDIHTQLGTFEISSEMFFAQFQNDRWKKKSRKTMKESETESYSEALEKFVKWRKMNMLSREAGNDDTNGSKLNQAAVTEADLNKTLNDFVNWNHYENVGDEICNKCFEHTYDVPYEYESGPEYSTIPTPSSSSQAPLPPPSPPISEIIITDLDASQSNKITQEAFDFLIGTWADVQLNDISPFVFANSYVQHGEFHSDSVSFISAMSSTKDTYAGERNNFDALRQCRHPNIVLLMGIILDSYSKLTALLVEPLKCSLYDMIYQERNHMDLRQCHTYLEQLANAVGYLHLKRILHTNICSENVIISRLSQTVKLAGFELCITIDGASTFSYFSHNPANRATYSKHYYQAPELLSPPMKPTIQSDIYGVCLLLWEMLNCHLPYVHLSQAELAKLKCTTLTIFRKRRCIPFKTVLEKGLAIPAESRYSDIISLKTDLKTIGELDLTAYDDQANTTKHTNETAQHHTRSNLYRVNIIVSSKAKENQTLDDISEVFKDFYIDDDLSESNNVNIALRIN</sequence>
<accession>A0A1B0ADT2</accession>
<dbReference type="SMART" id="SM00220">
    <property type="entry name" value="S_TKc"/>
    <property type="match status" value="1"/>
</dbReference>